<gene>
    <name evidence="1" type="ORF">CA267_001880</name>
</gene>
<keyword evidence="2" id="KW-1185">Reference proteome</keyword>
<evidence type="ECO:0000313" key="1">
    <source>
        <dbReference type="EMBL" id="QJR79633.1"/>
    </source>
</evidence>
<protein>
    <submittedName>
        <fullName evidence="1">Uncharacterized protein</fullName>
    </submittedName>
</protein>
<dbReference type="EMBL" id="CP052766">
    <property type="protein sequence ID" value="QJR79633.1"/>
    <property type="molecule type" value="Genomic_DNA"/>
</dbReference>
<dbReference type="KEGG" id="apel:CA267_001880"/>
<dbReference type="AlphaFoldDB" id="A0A6M4M8Z8"/>
<reference evidence="2" key="1">
    <citation type="submission" date="2014-12" db="EMBL/GenBank/DDBJ databases">
        <title>Complete genome sequence of a multi-drug resistant Klebsiella pneumoniae.</title>
        <authorList>
            <person name="Hua X."/>
            <person name="Chen Q."/>
            <person name="Li X."/>
            <person name="Feng Y."/>
            <person name="Ruan Z."/>
            <person name="Yu Y."/>
        </authorList>
    </citation>
    <scope>NUCLEOTIDE SEQUENCE [LARGE SCALE GENOMIC DNA]</scope>
    <source>
        <strain evidence="2">5.12</strain>
    </source>
</reference>
<dbReference type="RefSeq" id="WP_075609044.1">
    <property type="nucleotide sequence ID" value="NZ_CP052766.1"/>
</dbReference>
<evidence type="ECO:0000313" key="2">
    <source>
        <dbReference type="Proteomes" id="UP000219285"/>
    </source>
</evidence>
<organism evidence="1 2">
    <name type="scientific">Alteromonas pelagimontana</name>
    <dbReference type="NCBI Taxonomy" id="1858656"/>
    <lineage>
        <taxon>Bacteria</taxon>
        <taxon>Pseudomonadati</taxon>
        <taxon>Pseudomonadota</taxon>
        <taxon>Gammaproteobacteria</taxon>
        <taxon>Alteromonadales</taxon>
        <taxon>Alteromonadaceae</taxon>
        <taxon>Alteromonas/Salinimonas group</taxon>
        <taxon>Alteromonas</taxon>
    </lineage>
</organism>
<reference evidence="1 2" key="2">
    <citation type="submission" date="2020-04" db="EMBL/GenBank/DDBJ databases">
        <title>Complete genome sequence of Alteromonas pelagimontana 5.12T.</title>
        <authorList>
            <person name="Sinha R.K."/>
            <person name="Krishnan K.P."/>
            <person name="Kurian J.P."/>
        </authorList>
    </citation>
    <scope>NUCLEOTIDE SEQUENCE [LARGE SCALE GENOMIC DNA]</scope>
    <source>
        <strain evidence="1 2">5.12</strain>
    </source>
</reference>
<proteinExistence type="predicted"/>
<sequence length="62" mass="6764">MSDLTKFDNPKYTIAASGHQIALRVNQVGKVITLTAMEAVELISQLEAVITQQAAKEVKRHG</sequence>
<dbReference type="Proteomes" id="UP000219285">
    <property type="component" value="Chromosome"/>
</dbReference>
<accession>A0A6M4M8Z8</accession>
<name>A0A6M4M8Z8_9ALTE</name>